<reference evidence="5" key="2">
    <citation type="submission" date="2023-05" db="EMBL/GenBank/DDBJ databases">
        <authorList>
            <person name="Schelkunov M.I."/>
        </authorList>
    </citation>
    <scope>NUCLEOTIDE SEQUENCE</scope>
    <source>
        <strain evidence="5">Hsosn_3</strain>
        <tissue evidence="5">Leaf</tissue>
    </source>
</reference>
<feature type="transmembrane region" description="Helical" evidence="3">
    <location>
        <begin position="6"/>
        <end position="27"/>
    </location>
</feature>
<protein>
    <recommendedName>
        <fullName evidence="4">DRBM domain-containing protein</fullName>
    </recommendedName>
</protein>
<dbReference type="SMART" id="SM00358">
    <property type="entry name" value="DSRM"/>
    <property type="match status" value="1"/>
</dbReference>
<dbReference type="InterPro" id="IPR045122">
    <property type="entry name" value="Csc1-like"/>
</dbReference>
<evidence type="ECO:0000256" key="1">
    <source>
        <dbReference type="PROSITE-ProRule" id="PRU00266"/>
    </source>
</evidence>
<comment type="caution">
    <text evidence="5">The sequence shown here is derived from an EMBL/GenBank/DDBJ whole genome shotgun (WGS) entry which is preliminary data.</text>
</comment>
<dbReference type="GO" id="GO:0005227">
    <property type="term" value="F:calcium-activated cation channel activity"/>
    <property type="evidence" value="ECO:0007669"/>
    <property type="project" value="InterPro"/>
</dbReference>
<dbReference type="InterPro" id="IPR032880">
    <property type="entry name" value="CSC1/OSCA1-like_N"/>
</dbReference>
<gene>
    <name evidence="5" type="ORF">POM88_042871</name>
</gene>
<keyword evidence="6" id="KW-1185">Reference proteome</keyword>
<dbReference type="InterPro" id="IPR014720">
    <property type="entry name" value="dsRBD_dom"/>
</dbReference>
<keyword evidence="1" id="KW-0694">RNA-binding</keyword>
<accession>A0AAD8HHA1</accession>
<dbReference type="SUPFAM" id="SSF54768">
    <property type="entry name" value="dsRNA-binding domain-like"/>
    <property type="match status" value="1"/>
</dbReference>
<keyword evidence="3" id="KW-1133">Transmembrane helix</keyword>
<dbReference type="EMBL" id="JAUIZM010000009">
    <property type="protein sequence ID" value="KAK1367310.1"/>
    <property type="molecule type" value="Genomic_DNA"/>
</dbReference>
<reference evidence="5" key="1">
    <citation type="submission" date="2023-02" db="EMBL/GenBank/DDBJ databases">
        <title>Genome of toxic invasive species Heracleum sosnowskyi carries increased number of genes despite the absence of recent whole-genome duplications.</title>
        <authorList>
            <person name="Schelkunov M."/>
            <person name="Shtratnikova V."/>
            <person name="Makarenko M."/>
            <person name="Klepikova A."/>
            <person name="Omelchenko D."/>
            <person name="Novikova G."/>
            <person name="Obukhova E."/>
            <person name="Bogdanov V."/>
            <person name="Penin A."/>
            <person name="Logacheva M."/>
        </authorList>
    </citation>
    <scope>NUCLEOTIDE SEQUENCE</scope>
    <source>
        <strain evidence="5">Hsosn_3</strain>
        <tissue evidence="5">Leaf</tissue>
    </source>
</reference>
<dbReference type="AlphaFoldDB" id="A0AAD8HHA1"/>
<feature type="region of interest" description="Disordered" evidence="2">
    <location>
        <begin position="169"/>
        <end position="195"/>
    </location>
</feature>
<name>A0AAD8HHA1_9APIA</name>
<sequence length="218" mass="24330">MNLSALLTSAGINIALCLVLSSLYSILRKQPNNASVHFGQRFAQVQSHDLFCLDRIVPSAGWIVKAWETTEEEDLLTVGGLDAVVFLRIVVFWMFKSKLQELCHANNWALPVYKSVKHGVDHNPYFKATVTIDNTSFKSPQHLPFWSSKEAQNMAAQVALTQFEEIATTRKGRDRPTNYSDTSDDSDESASRRRLKKANVGSAIANVITVHSSIDIFS</sequence>
<dbReference type="Pfam" id="PF00035">
    <property type="entry name" value="dsrm"/>
    <property type="match status" value="1"/>
</dbReference>
<evidence type="ECO:0000256" key="3">
    <source>
        <dbReference type="SAM" id="Phobius"/>
    </source>
</evidence>
<evidence type="ECO:0000313" key="5">
    <source>
        <dbReference type="EMBL" id="KAK1367310.1"/>
    </source>
</evidence>
<evidence type="ECO:0000259" key="4">
    <source>
        <dbReference type="PROSITE" id="PS50137"/>
    </source>
</evidence>
<organism evidence="5 6">
    <name type="scientific">Heracleum sosnowskyi</name>
    <dbReference type="NCBI Taxonomy" id="360622"/>
    <lineage>
        <taxon>Eukaryota</taxon>
        <taxon>Viridiplantae</taxon>
        <taxon>Streptophyta</taxon>
        <taxon>Embryophyta</taxon>
        <taxon>Tracheophyta</taxon>
        <taxon>Spermatophyta</taxon>
        <taxon>Magnoliopsida</taxon>
        <taxon>eudicotyledons</taxon>
        <taxon>Gunneridae</taxon>
        <taxon>Pentapetalae</taxon>
        <taxon>asterids</taxon>
        <taxon>campanulids</taxon>
        <taxon>Apiales</taxon>
        <taxon>Apiaceae</taxon>
        <taxon>Apioideae</taxon>
        <taxon>apioid superclade</taxon>
        <taxon>Tordylieae</taxon>
        <taxon>Tordyliinae</taxon>
        <taxon>Heracleum</taxon>
    </lineage>
</organism>
<dbReference type="Proteomes" id="UP001237642">
    <property type="component" value="Unassembled WGS sequence"/>
</dbReference>
<proteinExistence type="predicted"/>
<dbReference type="PANTHER" id="PTHR13018:SF117">
    <property type="entry name" value="CSC1-LIKE PROTEIN RXW8"/>
    <property type="match status" value="1"/>
</dbReference>
<evidence type="ECO:0000313" key="6">
    <source>
        <dbReference type="Proteomes" id="UP001237642"/>
    </source>
</evidence>
<feature type="domain" description="DRBM" evidence="4">
    <location>
        <begin position="94"/>
        <end position="165"/>
    </location>
</feature>
<dbReference type="PROSITE" id="PS50137">
    <property type="entry name" value="DS_RBD"/>
    <property type="match status" value="1"/>
</dbReference>
<evidence type="ECO:0000256" key="2">
    <source>
        <dbReference type="SAM" id="MobiDB-lite"/>
    </source>
</evidence>
<dbReference type="GO" id="GO:0005886">
    <property type="term" value="C:plasma membrane"/>
    <property type="evidence" value="ECO:0007669"/>
    <property type="project" value="TreeGrafter"/>
</dbReference>
<keyword evidence="3" id="KW-0472">Membrane</keyword>
<dbReference type="PANTHER" id="PTHR13018">
    <property type="entry name" value="PROBABLE MEMBRANE PROTEIN DUF221-RELATED"/>
    <property type="match status" value="1"/>
</dbReference>
<dbReference type="Gene3D" id="3.30.160.20">
    <property type="match status" value="1"/>
</dbReference>
<dbReference type="Pfam" id="PF13967">
    <property type="entry name" value="RSN1_TM"/>
    <property type="match status" value="1"/>
</dbReference>
<dbReference type="GO" id="GO:0003723">
    <property type="term" value="F:RNA binding"/>
    <property type="evidence" value="ECO:0007669"/>
    <property type="project" value="UniProtKB-UniRule"/>
</dbReference>
<keyword evidence="3" id="KW-0812">Transmembrane</keyword>